<dbReference type="AlphaFoldDB" id="A0A2X2T6Q7"/>
<comment type="subcellular location">
    <subcellularLocation>
        <location evidence="1">Cell inner membrane</location>
        <topology evidence="1">Multi-pass membrane protein</topology>
    </subcellularLocation>
</comment>
<sequence length="93" mass="10506">MARFIAFVRTLLPTIAGLSGLSSTRFQFFNWMSGLLWILILTTLGYLLGKTPVFLKYEDALMSCLMLIPVVLLVIGLVGSLIVLWRKKRSQSR</sequence>
<dbReference type="InterPro" id="IPR032818">
    <property type="entry name" value="DedA-like"/>
</dbReference>
<evidence type="ECO:0000313" key="3">
    <source>
        <dbReference type="Proteomes" id="UP000251197"/>
    </source>
</evidence>
<comment type="similarity">
    <text evidence="1">Belongs to the DedA family.</text>
</comment>
<dbReference type="GO" id="GO:0005886">
    <property type="term" value="C:plasma membrane"/>
    <property type="evidence" value="ECO:0007669"/>
    <property type="project" value="UniProtKB-SubCell"/>
</dbReference>
<comment type="caution">
    <text evidence="1">Lacks conserved residue(s) required for the propagation of feature annotation.</text>
</comment>
<dbReference type="STRING" id="158822.LH23_07910"/>
<accession>A0A2X2T6Q7</accession>
<reference evidence="2 3" key="1">
    <citation type="submission" date="2018-06" db="EMBL/GenBank/DDBJ databases">
        <authorList>
            <consortium name="Pathogen Informatics"/>
            <person name="Doyle S."/>
        </authorList>
    </citation>
    <scope>NUCLEOTIDE SEQUENCE [LARGE SCALE GENOMIC DNA]</scope>
    <source>
        <strain evidence="2 3">NCTC12120</strain>
    </source>
</reference>
<keyword evidence="1" id="KW-0812">Transmembrane</keyword>
<gene>
    <name evidence="2" type="primary">yqjA_2</name>
    <name evidence="2" type="ORF">NCTC12120_01552</name>
</gene>
<evidence type="ECO:0000313" key="2">
    <source>
        <dbReference type="EMBL" id="SQA97711.1"/>
    </source>
</evidence>
<protein>
    <submittedName>
        <fullName evidence="2">Inner membrane protein YqjA</fullName>
    </submittedName>
</protein>
<evidence type="ECO:0000256" key="1">
    <source>
        <dbReference type="RuleBase" id="RU367016"/>
    </source>
</evidence>
<proteinExistence type="inferred from homology"/>
<keyword evidence="1" id="KW-0997">Cell inner membrane</keyword>
<dbReference type="EMBL" id="UAVU01000003">
    <property type="protein sequence ID" value="SQA97711.1"/>
    <property type="molecule type" value="Genomic_DNA"/>
</dbReference>
<organism evidence="2 3">
    <name type="scientific">Cedecea neteri</name>
    <dbReference type="NCBI Taxonomy" id="158822"/>
    <lineage>
        <taxon>Bacteria</taxon>
        <taxon>Pseudomonadati</taxon>
        <taxon>Pseudomonadota</taxon>
        <taxon>Gammaproteobacteria</taxon>
        <taxon>Enterobacterales</taxon>
        <taxon>Enterobacteriaceae</taxon>
        <taxon>Cedecea</taxon>
    </lineage>
</organism>
<keyword evidence="1" id="KW-1133">Transmembrane helix</keyword>
<keyword evidence="1" id="KW-1003">Cell membrane</keyword>
<name>A0A2X2T6Q7_9ENTR</name>
<dbReference type="PANTHER" id="PTHR30353">
    <property type="entry name" value="INNER MEMBRANE PROTEIN DEDA-RELATED"/>
    <property type="match status" value="1"/>
</dbReference>
<feature type="transmembrane region" description="Helical" evidence="1">
    <location>
        <begin position="28"/>
        <end position="48"/>
    </location>
</feature>
<dbReference type="Proteomes" id="UP000251197">
    <property type="component" value="Unassembled WGS sequence"/>
</dbReference>
<keyword evidence="1" id="KW-0472">Membrane</keyword>
<dbReference type="PANTHER" id="PTHR30353:SF11">
    <property type="entry name" value="INNER MEMBRANE PROTEIN YQJA"/>
    <property type="match status" value="1"/>
</dbReference>
<feature type="transmembrane region" description="Helical" evidence="1">
    <location>
        <begin position="60"/>
        <end position="85"/>
    </location>
</feature>